<reference evidence="2" key="1">
    <citation type="submission" date="2022-01" db="EMBL/GenBank/DDBJ databases">
        <authorList>
            <person name="King R."/>
        </authorList>
    </citation>
    <scope>NUCLEOTIDE SEQUENCE</scope>
</reference>
<evidence type="ECO:0000313" key="2">
    <source>
        <dbReference type="EMBL" id="CAG9773190.1"/>
    </source>
</evidence>
<evidence type="ECO:0000259" key="1">
    <source>
        <dbReference type="Pfam" id="PF20700"/>
    </source>
</evidence>
<organism evidence="2 3">
    <name type="scientific">Ceutorhynchus assimilis</name>
    <name type="common">cabbage seed weevil</name>
    <dbReference type="NCBI Taxonomy" id="467358"/>
    <lineage>
        <taxon>Eukaryota</taxon>
        <taxon>Metazoa</taxon>
        <taxon>Ecdysozoa</taxon>
        <taxon>Arthropoda</taxon>
        <taxon>Hexapoda</taxon>
        <taxon>Insecta</taxon>
        <taxon>Pterygota</taxon>
        <taxon>Neoptera</taxon>
        <taxon>Endopterygota</taxon>
        <taxon>Coleoptera</taxon>
        <taxon>Polyphaga</taxon>
        <taxon>Cucujiformia</taxon>
        <taxon>Curculionidae</taxon>
        <taxon>Ceutorhynchinae</taxon>
        <taxon>Ceutorhynchus</taxon>
    </lineage>
</organism>
<gene>
    <name evidence="2" type="ORF">CEUTPL_LOCUS13588</name>
</gene>
<name>A0A9N9MYT4_9CUCU</name>
<dbReference type="EMBL" id="OU892285">
    <property type="protein sequence ID" value="CAG9773190.1"/>
    <property type="molecule type" value="Genomic_DNA"/>
</dbReference>
<proteinExistence type="predicted"/>
<keyword evidence="3" id="KW-1185">Reference proteome</keyword>
<feature type="domain" description="Mutator-like transposase" evidence="1">
    <location>
        <begin position="2"/>
        <end position="125"/>
    </location>
</feature>
<evidence type="ECO:0000313" key="3">
    <source>
        <dbReference type="Proteomes" id="UP001152799"/>
    </source>
</evidence>
<dbReference type="AlphaFoldDB" id="A0A9N9MYT4"/>
<dbReference type="OrthoDB" id="6431392at2759"/>
<protein>
    <recommendedName>
        <fullName evidence="1">Mutator-like transposase domain-containing protein</fullName>
    </recommendedName>
</protein>
<dbReference type="Proteomes" id="UP001152799">
    <property type="component" value="Chromosome 9"/>
</dbReference>
<sequence length="253" mass="28125">MCHCLKTLTSDNETRDKVNVNSSFVLGSISTGIGYSQVNELASTLNMPLMTLSTFNKYHEQVANYIRSSVWQKMREAAAEEAKFSTDSGDIDENGIPCITVVTDEAWGKRSYNVNYDSMSGVLEMSHNIADNCKLIWEAQSAIPIHTVLIRRGMVGEAFPTPFLMAVWGVEFEAAVVGGTLQISLTLLKKCKSTSERTVSYLFKTTYEEFIAIMGKQALRAIIDQINNNDVQYYSIIVDSIPDLAHIDQLAIV</sequence>
<accession>A0A9N9MYT4</accession>
<dbReference type="Pfam" id="PF20700">
    <property type="entry name" value="Mutator"/>
    <property type="match status" value="1"/>
</dbReference>
<dbReference type="InterPro" id="IPR049012">
    <property type="entry name" value="Mutator_transp_dom"/>
</dbReference>